<evidence type="ECO:0008006" key="4">
    <source>
        <dbReference type="Google" id="ProtNLM"/>
    </source>
</evidence>
<dbReference type="CDD" id="cd05483">
    <property type="entry name" value="retropepsin_like_bacteria"/>
    <property type="match status" value="1"/>
</dbReference>
<name>A0A502CKD8_9SPHN</name>
<comment type="caution">
    <text evidence="2">The sequence shown here is derived from an EMBL/GenBank/DDBJ whole genome shotgun (WGS) entry which is preliminary data.</text>
</comment>
<evidence type="ECO:0000256" key="1">
    <source>
        <dbReference type="SAM" id="SignalP"/>
    </source>
</evidence>
<dbReference type="RefSeq" id="WP_140869113.1">
    <property type="nucleotide sequence ID" value="NZ_RCZK01000003.1"/>
</dbReference>
<dbReference type="InterPro" id="IPR034122">
    <property type="entry name" value="Retropepsin-like_bacterial"/>
</dbReference>
<dbReference type="SUPFAM" id="SSF50630">
    <property type="entry name" value="Acid proteases"/>
    <property type="match status" value="2"/>
</dbReference>
<protein>
    <recommendedName>
        <fullName evidence="4">Peptidase A2 domain-containing protein</fullName>
    </recommendedName>
</protein>
<reference evidence="2 3" key="1">
    <citation type="journal article" date="2019" name="Environ. Microbiol.">
        <title>Species interactions and distinct microbial communities in high Arctic permafrost affected cryosols are associated with the CH4 and CO2 gas fluxes.</title>
        <authorList>
            <person name="Altshuler I."/>
            <person name="Hamel J."/>
            <person name="Turney S."/>
            <person name="Magnuson E."/>
            <person name="Levesque R."/>
            <person name="Greer C."/>
            <person name="Whyte L.G."/>
        </authorList>
    </citation>
    <scope>NUCLEOTIDE SEQUENCE [LARGE SCALE GENOMIC DNA]</scope>
    <source>
        <strain evidence="2 3">S5.1</strain>
    </source>
</reference>
<dbReference type="OrthoDB" id="107347at2"/>
<dbReference type="AlphaFoldDB" id="A0A502CKD8"/>
<proteinExistence type="predicted"/>
<dbReference type="InterPro" id="IPR021109">
    <property type="entry name" value="Peptidase_aspartic_dom_sf"/>
</dbReference>
<dbReference type="Proteomes" id="UP000318413">
    <property type="component" value="Unassembled WGS sequence"/>
</dbReference>
<accession>A0A502CKD8</accession>
<dbReference type="Gene3D" id="2.40.70.10">
    <property type="entry name" value="Acid Proteases"/>
    <property type="match status" value="2"/>
</dbReference>
<feature type="chain" id="PRO_5021338049" description="Peptidase A2 domain-containing protein" evidence="1">
    <location>
        <begin position="21"/>
        <end position="317"/>
    </location>
</feature>
<sequence>MINGAILATLAAAAATVMSAQIVIPPPTDPVAPLSDFDIALGNAQTRLTVPVSIKDRGPWNFIIDTGAERTVVSRELAGILGLPAGPGVRVIAMTGTTSVATVIVPELSVSTISHETIDAPALETRNLGAPGMLGIDALQGHSVDIDFDRNRMVLRPSRKRSSTIRRNSDDIVITAQSLYGQLIVTDARYRGKKIAVVIDTGSAMSVGNIALQTMMASKLRPLGPISMLSATGGTLVANSFSVDGIEIGGIGFQNFQIAFADAPPFKRFGLEKRPAVLLGMDSLRLFRSVAIDFANREIRFKLPRNGIAIGSFPSGV</sequence>
<organism evidence="2 3">
    <name type="scientific">Sphingomonas oligophenolica</name>
    <dbReference type="NCBI Taxonomy" id="301154"/>
    <lineage>
        <taxon>Bacteria</taxon>
        <taxon>Pseudomonadati</taxon>
        <taxon>Pseudomonadota</taxon>
        <taxon>Alphaproteobacteria</taxon>
        <taxon>Sphingomonadales</taxon>
        <taxon>Sphingomonadaceae</taxon>
        <taxon>Sphingomonas</taxon>
    </lineage>
</organism>
<keyword evidence="1" id="KW-0732">Signal</keyword>
<dbReference type="EMBL" id="RCZK01000003">
    <property type="protein sequence ID" value="TPG13687.1"/>
    <property type="molecule type" value="Genomic_DNA"/>
</dbReference>
<feature type="signal peptide" evidence="1">
    <location>
        <begin position="1"/>
        <end position="20"/>
    </location>
</feature>
<evidence type="ECO:0000313" key="2">
    <source>
        <dbReference type="EMBL" id="TPG13687.1"/>
    </source>
</evidence>
<dbReference type="Pfam" id="PF13650">
    <property type="entry name" value="Asp_protease_2"/>
    <property type="match status" value="2"/>
</dbReference>
<gene>
    <name evidence="2" type="ORF">EAH84_05800</name>
</gene>
<evidence type="ECO:0000313" key="3">
    <source>
        <dbReference type="Proteomes" id="UP000318413"/>
    </source>
</evidence>
<keyword evidence="3" id="KW-1185">Reference proteome</keyword>